<dbReference type="AlphaFoldDB" id="A0A4C1ZGQ8"/>
<dbReference type="Proteomes" id="UP000299102">
    <property type="component" value="Unassembled WGS sequence"/>
</dbReference>
<keyword evidence="2" id="KW-1185">Reference proteome</keyword>
<accession>A0A4C1ZGQ8</accession>
<evidence type="ECO:0000313" key="2">
    <source>
        <dbReference type="Proteomes" id="UP000299102"/>
    </source>
</evidence>
<dbReference type="EMBL" id="BGZK01001784">
    <property type="protein sequence ID" value="GBP86294.1"/>
    <property type="molecule type" value="Genomic_DNA"/>
</dbReference>
<gene>
    <name evidence="1" type="ORF">EVAR_91698_1</name>
</gene>
<protein>
    <submittedName>
        <fullName evidence="1">Uncharacterized protein</fullName>
    </submittedName>
</protein>
<evidence type="ECO:0000313" key="1">
    <source>
        <dbReference type="EMBL" id="GBP86294.1"/>
    </source>
</evidence>
<sequence length="88" mass="9829">MKLLILILTIEDEAYELLDIERSSLVTPSILKDETQIPIMPEVVEHILKTQTESSAVPSTVMPDDTELTITELPPCVPAPAPRVHHKF</sequence>
<organism evidence="1 2">
    <name type="scientific">Eumeta variegata</name>
    <name type="common">Bagworm moth</name>
    <name type="synonym">Eumeta japonica</name>
    <dbReference type="NCBI Taxonomy" id="151549"/>
    <lineage>
        <taxon>Eukaryota</taxon>
        <taxon>Metazoa</taxon>
        <taxon>Ecdysozoa</taxon>
        <taxon>Arthropoda</taxon>
        <taxon>Hexapoda</taxon>
        <taxon>Insecta</taxon>
        <taxon>Pterygota</taxon>
        <taxon>Neoptera</taxon>
        <taxon>Endopterygota</taxon>
        <taxon>Lepidoptera</taxon>
        <taxon>Glossata</taxon>
        <taxon>Ditrysia</taxon>
        <taxon>Tineoidea</taxon>
        <taxon>Psychidae</taxon>
        <taxon>Oiketicinae</taxon>
        <taxon>Eumeta</taxon>
    </lineage>
</organism>
<proteinExistence type="predicted"/>
<reference evidence="1 2" key="1">
    <citation type="journal article" date="2019" name="Commun. Biol.">
        <title>The bagworm genome reveals a unique fibroin gene that provides high tensile strength.</title>
        <authorList>
            <person name="Kono N."/>
            <person name="Nakamura H."/>
            <person name="Ohtoshi R."/>
            <person name="Tomita M."/>
            <person name="Numata K."/>
            <person name="Arakawa K."/>
        </authorList>
    </citation>
    <scope>NUCLEOTIDE SEQUENCE [LARGE SCALE GENOMIC DNA]</scope>
</reference>
<name>A0A4C1ZGQ8_EUMVA</name>
<comment type="caution">
    <text evidence="1">The sequence shown here is derived from an EMBL/GenBank/DDBJ whole genome shotgun (WGS) entry which is preliminary data.</text>
</comment>